<name>A0ABQ7ZJS5_BRANA</name>
<feature type="non-terminal residue" evidence="1">
    <location>
        <position position="239"/>
    </location>
</feature>
<dbReference type="EMBL" id="JAGKQM010000015">
    <property type="protein sequence ID" value="KAH0880421.1"/>
    <property type="molecule type" value="Genomic_DNA"/>
</dbReference>
<gene>
    <name evidence="1" type="ORF">HID58_067815</name>
</gene>
<accession>A0ABQ7ZJS5</accession>
<comment type="caution">
    <text evidence="1">The sequence shown here is derived from an EMBL/GenBank/DDBJ whole genome shotgun (WGS) entry which is preliminary data.</text>
</comment>
<keyword evidence="2" id="KW-1185">Reference proteome</keyword>
<evidence type="ECO:0000313" key="1">
    <source>
        <dbReference type="EMBL" id="KAH0880421.1"/>
    </source>
</evidence>
<organism evidence="1 2">
    <name type="scientific">Brassica napus</name>
    <name type="common">Rape</name>
    <dbReference type="NCBI Taxonomy" id="3708"/>
    <lineage>
        <taxon>Eukaryota</taxon>
        <taxon>Viridiplantae</taxon>
        <taxon>Streptophyta</taxon>
        <taxon>Embryophyta</taxon>
        <taxon>Tracheophyta</taxon>
        <taxon>Spermatophyta</taxon>
        <taxon>Magnoliopsida</taxon>
        <taxon>eudicotyledons</taxon>
        <taxon>Gunneridae</taxon>
        <taxon>Pentapetalae</taxon>
        <taxon>rosids</taxon>
        <taxon>malvids</taxon>
        <taxon>Brassicales</taxon>
        <taxon>Brassicaceae</taxon>
        <taxon>Brassiceae</taxon>
        <taxon>Brassica</taxon>
    </lineage>
</organism>
<evidence type="ECO:0000313" key="2">
    <source>
        <dbReference type="Proteomes" id="UP000824890"/>
    </source>
</evidence>
<reference evidence="1 2" key="1">
    <citation type="submission" date="2021-05" db="EMBL/GenBank/DDBJ databases">
        <title>Genome Assembly of Synthetic Allotetraploid Brassica napus Reveals Homoeologous Exchanges between Subgenomes.</title>
        <authorList>
            <person name="Davis J.T."/>
        </authorList>
    </citation>
    <scope>NUCLEOTIDE SEQUENCE [LARGE SCALE GENOMIC DNA]</scope>
    <source>
        <strain evidence="2">cv. Da-Ae</strain>
        <tissue evidence="1">Seedling</tissue>
    </source>
</reference>
<proteinExistence type="predicted"/>
<sequence>MEFPIRFLSRTTLFSVSSTPSASLLLLTHKGSGSTHMKISKLTVVSGVTSTLVNSQSLIDFPVFDEVEIATTRHFFGSFAIKRWSCYEDVSLGLGFKRFLQNSEKLPSLTKVNPKRLAETLILLATRPTYLLQMRGFQSSIDAEEESRQISKLQRKVMPMASLIIPNIEARVLLFDLPILMLQNSDAKLVLNSYIQTGETFHLEFMRDWLQHLASEEKKKKSKGDTFLSIFHTYIGHII</sequence>
<dbReference type="Proteomes" id="UP000824890">
    <property type="component" value="Unassembled WGS sequence"/>
</dbReference>
<protein>
    <submittedName>
        <fullName evidence="1">Uncharacterized protein</fullName>
    </submittedName>
</protein>